<keyword evidence="2" id="KW-0813">Transport</keyword>
<dbReference type="GO" id="GO:0006829">
    <property type="term" value="P:zinc ion transport"/>
    <property type="evidence" value="ECO:0007669"/>
    <property type="project" value="InterPro"/>
</dbReference>
<evidence type="ECO:0000256" key="4">
    <source>
        <dbReference type="ARBA" id="ARBA00022989"/>
    </source>
</evidence>
<keyword evidence="4 6" id="KW-1133">Transmembrane helix</keyword>
<dbReference type="InterPro" id="IPR002524">
    <property type="entry name" value="Cation_efflux"/>
</dbReference>
<feature type="transmembrane region" description="Helical" evidence="6">
    <location>
        <begin position="173"/>
        <end position="194"/>
    </location>
</feature>
<evidence type="ECO:0000259" key="7">
    <source>
        <dbReference type="Pfam" id="PF01545"/>
    </source>
</evidence>
<comment type="subcellular location">
    <subcellularLocation>
        <location evidence="1">Membrane</location>
        <topology evidence="1">Multi-pass membrane protein</topology>
    </subcellularLocation>
</comment>
<evidence type="ECO:0000313" key="9">
    <source>
        <dbReference type="Proteomes" id="UP000092482"/>
    </source>
</evidence>
<protein>
    <submittedName>
        <fullName evidence="8">Putative membrane transport protein</fullName>
    </submittedName>
</protein>
<feature type="transmembrane region" description="Helical" evidence="6">
    <location>
        <begin position="86"/>
        <end position="111"/>
    </location>
</feature>
<evidence type="ECO:0000256" key="1">
    <source>
        <dbReference type="ARBA" id="ARBA00004141"/>
    </source>
</evidence>
<dbReference type="PANTHER" id="PTHR13414:SF9">
    <property type="entry name" value="PROTON-COUPLED ZINC ANTIPORTER SLC30A9, MITOCHONDRIAL"/>
    <property type="match status" value="1"/>
</dbReference>
<dbReference type="PATRIC" id="fig|1758689.4.peg.1620"/>
<gene>
    <name evidence="8" type="ORF">SGUI_1575</name>
</gene>
<dbReference type="PANTHER" id="PTHR13414">
    <property type="entry name" value="HUEL-CATION TRANSPORTER"/>
    <property type="match status" value="1"/>
</dbReference>
<organism evidence="8 9">
    <name type="scientific">Serinicoccus hydrothermalis</name>
    <dbReference type="NCBI Taxonomy" id="1758689"/>
    <lineage>
        <taxon>Bacteria</taxon>
        <taxon>Bacillati</taxon>
        <taxon>Actinomycetota</taxon>
        <taxon>Actinomycetes</taxon>
        <taxon>Micrococcales</taxon>
        <taxon>Ornithinimicrobiaceae</taxon>
        <taxon>Serinicoccus</taxon>
    </lineage>
</organism>
<dbReference type="NCBIfam" id="TIGR01297">
    <property type="entry name" value="CDF"/>
    <property type="match status" value="1"/>
</dbReference>
<dbReference type="GO" id="GO:0016020">
    <property type="term" value="C:membrane"/>
    <property type="evidence" value="ECO:0007669"/>
    <property type="project" value="UniProtKB-SubCell"/>
</dbReference>
<dbReference type="Pfam" id="PF01545">
    <property type="entry name" value="Cation_efflux"/>
    <property type="match status" value="1"/>
</dbReference>
<dbReference type="KEGG" id="serj:SGUI_1575"/>
<dbReference type="Gene3D" id="1.20.1510.10">
    <property type="entry name" value="Cation efflux protein transmembrane domain"/>
    <property type="match status" value="1"/>
</dbReference>
<evidence type="ECO:0000313" key="8">
    <source>
        <dbReference type="EMBL" id="ANS78971.1"/>
    </source>
</evidence>
<dbReference type="InterPro" id="IPR058533">
    <property type="entry name" value="Cation_efflux_TM"/>
</dbReference>
<evidence type="ECO:0000256" key="3">
    <source>
        <dbReference type="ARBA" id="ARBA00022692"/>
    </source>
</evidence>
<dbReference type="InterPro" id="IPR027469">
    <property type="entry name" value="Cation_efflux_TMD_sf"/>
</dbReference>
<dbReference type="AlphaFoldDB" id="A0A1B1NC44"/>
<keyword evidence="3 6" id="KW-0812">Transmembrane</keyword>
<dbReference type="Proteomes" id="UP000092482">
    <property type="component" value="Chromosome"/>
</dbReference>
<name>A0A1B1NC44_9MICO</name>
<proteinExistence type="predicted"/>
<dbReference type="EMBL" id="CP014989">
    <property type="protein sequence ID" value="ANS78971.1"/>
    <property type="molecule type" value="Genomic_DNA"/>
</dbReference>
<dbReference type="GO" id="GO:0008324">
    <property type="term" value="F:monoatomic cation transmembrane transporter activity"/>
    <property type="evidence" value="ECO:0007669"/>
    <property type="project" value="InterPro"/>
</dbReference>
<reference evidence="8 9" key="1">
    <citation type="submission" date="2016-03" db="EMBL/GenBank/DDBJ databases">
        <title>Shallow-sea hydrothermal system.</title>
        <authorList>
            <person name="Tang K."/>
        </authorList>
    </citation>
    <scope>NUCLEOTIDE SEQUENCE [LARGE SCALE GENOMIC DNA]</scope>
    <source>
        <strain evidence="8 9">JLT9</strain>
    </source>
</reference>
<dbReference type="SUPFAM" id="SSF161111">
    <property type="entry name" value="Cation efflux protein transmembrane domain-like"/>
    <property type="match status" value="1"/>
</dbReference>
<evidence type="ECO:0000256" key="5">
    <source>
        <dbReference type="ARBA" id="ARBA00023136"/>
    </source>
</evidence>
<feature type="transmembrane region" description="Helical" evidence="6">
    <location>
        <begin position="200"/>
        <end position="222"/>
    </location>
</feature>
<accession>A0A1B1NC44</accession>
<keyword evidence="5 6" id="KW-0472">Membrane</keyword>
<feature type="transmembrane region" description="Helical" evidence="6">
    <location>
        <begin position="20"/>
        <end position="40"/>
    </location>
</feature>
<evidence type="ECO:0000256" key="2">
    <source>
        <dbReference type="ARBA" id="ARBA00022448"/>
    </source>
</evidence>
<feature type="domain" description="Cation efflux protein transmembrane" evidence="7">
    <location>
        <begin position="20"/>
        <end position="229"/>
    </location>
</feature>
<keyword evidence="9" id="KW-1185">Reference proteome</keyword>
<evidence type="ECO:0000256" key="6">
    <source>
        <dbReference type="SAM" id="Phobius"/>
    </source>
</evidence>
<dbReference type="STRING" id="1758689.SGUI_1575"/>
<feature type="transmembrane region" description="Helical" evidence="6">
    <location>
        <begin position="123"/>
        <end position="144"/>
    </location>
</feature>
<sequence length="319" mass="33836">MTHVTDSQQPAEQGGSLLTVLIALGANTIIAVAKSVAAFLTGSASMVAEASHSWADAGNEIFLLIAERRADKDPDRTHPFGYGRAAYVWSMIAAFGLFTAGSILSITHGIAELRSDDPGSDYLIAYIVLAIAFVLEGVSFLQAVRQSREGAARAQMRPLRFVMDTSETTLRAVFFEDLAALIGILLAAGGLVAHEITGEAIYDAIGSILVGVLLGAVALLLISRNMQFLVGQAVSPRVRKLALDSLLAEDSIERVTFLHLEYVGPSKVLLLAAVDLVADETESVLQVHVQDIEDRLESNPQVARAILSLSAPGTEAITG</sequence>
<dbReference type="InterPro" id="IPR040177">
    <property type="entry name" value="SLC30A9"/>
</dbReference>